<dbReference type="InterPro" id="IPR006162">
    <property type="entry name" value="Ppantetheine_attach_site"/>
</dbReference>
<reference evidence="5" key="1">
    <citation type="journal article" date="2019" name="Int. J. Syst. Evol. Microbiol.">
        <title>The Global Catalogue of Microorganisms (GCM) 10K type strain sequencing project: providing services to taxonomists for standard genome sequencing and annotation.</title>
        <authorList>
            <consortium name="The Broad Institute Genomics Platform"/>
            <consortium name="The Broad Institute Genome Sequencing Center for Infectious Disease"/>
            <person name="Wu L."/>
            <person name="Ma J."/>
        </authorList>
    </citation>
    <scope>NUCLEOTIDE SEQUENCE [LARGE SCALE GENOMIC DNA]</scope>
    <source>
        <strain evidence="5">JCM 9371</strain>
    </source>
</reference>
<keyword evidence="2" id="KW-0597">Phosphoprotein</keyword>
<proteinExistence type="predicted"/>
<protein>
    <submittedName>
        <fullName evidence="4">Acyl carrier protein</fullName>
    </submittedName>
</protein>
<evidence type="ECO:0000259" key="3">
    <source>
        <dbReference type="PROSITE" id="PS50075"/>
    </source>
</evidence>
<gene>
    <name evidence="4" type="ORF">ACFQZM_46435</name>
</gene>
<dbReference type="Proteomes" id="UP001597063">
    <property type="component" value="Unassembled WGS sequence"/>
</dbReference>
<dbReference type="PROSITE" id="PS00012">
    <property type="entry name" value="PHOSPHOPANTETHEINE"/>
    <property type="match status" value="1"/>
</dbReference>
<dbReference type="InterPro" id="IPR009081">
    <property type="entry name" value="PP-bd_ACP"/>
</dbReference>
<dbReference type="PROSITE" id="PS50075">
    <property type="entry name" value="CARRIER"/>
    <property type="match status" value="1"/>
</dbReference>
<accession>A0ABW2Y535</accession>
<dbReference type="SUPFAM" id="SSF47336">
    <property type="entry name" value="ACP-like"/>
    <property type="match status" value="1"/>
</dbReference>
<evidence type="ECO:0000313" key="4">
    <source>
        <dbReference type="EMBL" id="MFD0691995.1"/>
    </source>
</evidence>
<evidence type="ECO:0000256" key="1">
    <source>
        <dbReference type="ARBA" id="ARBA00022450"/>
    </source>
</evidence>
<dbReference type="InterPro" id="IPR036736">
    <property type="entry name" value="ACP-like_sf"/>
</dbReference>
<comment type="caution">
    <text evidence="4">The sequence shown here is derived from an EMBL/GenBank/DDBJ whole genome shotgun (WGS) entry which is preliminary data.</text>
</comment>
<evidence type="ECO:0000256" key="2">
    <source>
        <dbReference type="ARBA" id="ARBA00022553"/>
    </source>
</evidence>
<evidence type="ECO:0000313" key="5">
    <source>
        <dbReference type="Proteomes" id="UP001597063"/>
    </source>
</evidence>
<sequence length="87" mass="9800">MRQFTVDDLERLLRASGGGDEHMDFSEDILDEEFSELGYDSLAILEMSALIKREFGVELADEEVAELQTPRQAIDLVNQRAAEVPIT</sequence>
<organism evidence="4 5">
    <name type="scientific">Actinomadura fibrosa</name>
    <dbReference type="NCBI Taxonomy" id="111802"/>
    <lineage>
        <taxon>Bacteria</taxon>
        <taxon>Bacillati</taxon>
        <taxon>Actinomycetota</taxon>
        <taxon>Actinomycetes</taxon>
        <taxon>Streptosporangiales</taxon>
        <taxon>Thermomonosporaceae</taxon>
        <taxon>Actinomadura</taxon>
    </lineage>
</organism>
<keyword evidence="1" id="KW-0596">Phosphopantetheine</keyword>
<dbReference type="RefSeq" id="WP_131759898.1">
    <property type="nucleotide sequence ID" value="NZ_CAACUY010000094.1"/>
</dbReference>
<keyword evidence="5" id="KW-1185">Reference proteome</keyword>
<feature type="domain" description="Carrier" evidence="3">
    <location>
        <begin position="4"/>
        <end position="81"/>
    </location>
</feature>
<dbReference type="Pfam" id="PF00550">
    <property type="entry name" value="PP-binding"/>
    <property type="match status" value="1"/>
</dbReference>
<name>A0ABW2Y535_9ACTN</name>
<dbReference type="EMBL" id="JBHTGP010000035">
    <property type="protein sequence ID" value="MFD0691995.1"/>
    <property type="molecule type" value="Genomic_DNA"/>
</dbReference>
<dbReference type="Gene3D" id="1.10.1200.10">
    <property type="entry name" value="ACP-like"/>
    <property type="match status" value="1"/>
</dbReference>